<dbReference type="Proteomes" id="UP000618240">
    <property type="component" value="Unassembled WGS sequence"/>
</dbReference>
<evidence type="ECO:0000313" key="2">
    <source>
        <dbReference type="Proteomes" id="UP000618240"/>
    </source>
</evidence>
<gene>
    <name evidence="1" type="ORF">JI747_014750</name>
</gene>
<reference evidence="1 2" key="1">
    <citation type="submission" date="2021-09" db="EMBL/GenBank/DDBJ databases">
        <title>Genome sequencing and assembly of Chryseobacterium sp. RG1.</title>
        <authorList>
            <person name="Chhetri G."/>
        </authorList>
    </citation>
    <scope>NUCLEOTIDE SEQUENCE [LARGE SCALE GENOMIC DNA]</scope>
    <source>
        <strain evidence="1 2">RG1</strain>
    </source>
</reference>
<proteinExistence type="predicted"/>
<name>A0ABS8A3L5_9FLAO</name>
<keyword evidence="2" id="KW-1185">Reference proteome</keyword>
<protein>
    <submittedName>
        <fullName evidence="1">Uncharacterized protein</fullName>
    </submittedName>
</protein>
<accession>A0ABS8A3L5</accession>
<sequence length="110" mass="13349">MKKLMTKGELYDLKYTLSDLIYPRLKEFKDKVESKNAPSVPDFPDVEHFTTDTSFEEKEKYWSEVLSEMIIPFEYHVHPEKFEHLKFQEINEKVEKGLKLFAEYFTNLWF</sequence>
<comment type="caution">
    <text evidence="1">The sequence shown here is derived from an EMBL/GenBank/DDBJ whole genome shotgun (WGS) entry which is preliminary data.</text>
</comment>
<organism evidence="1 2">
    <name type="scientific">Chryseobacterium tagetis</name>
    <dbReference type="NCBI Taxonomy" id="2801334"/>
    <lineage>
        <taxon>Bacteria</taxon>
        <taxon>Pseudomonadati</taxon>
        <taxon>Bacteroidota</taxon>
        <taxon>Flavobacteriia</taxon>
        <taxon>Flavobacteriales</taxon>
        <taxon>Weeksellaceae</taxon>
        <taxon>Chryseobacterium group</taxon>
        <taxon>Chryseobacterium</taxon>
    </lineage>
</organism>
<evidence type="ECO:0000313" key="1">
    <source>
        <dbReference type="EMBL" id="MCA6068442.1"/>
    </source>
</evidence>
<dbReference type="EMBL" id="JAERSE020000004">
    <property type="protein sequence ID" value="MCA6068442.1"/>
    <property type="molecule type" value="Genomic_DNA"/>
</dbReference>
<dbReference type="RefSeq" id="WP_225689658.1">
    <property type="nucleotide sequence ID" value="NZ_JAERSE020000004.1"/>
</dbReference>